<dbReference type="RefSeq" id="WP_151155217.1">
    <property type="nucleotide sequence ID" value="NZ_VZPH01000002.1"/>
</dbReference>
<dbReference type="GO" id="GO:0046819">
    <property type="term" value="P:protein secretion by the type V secretion system"/>
    <property type="evidence" value="ECO:0007669"/>
    <property type="project" value="TreeGrafter"/>
</dbReference>
<dbReference type="PANTHER" id="PTHR34597:SF3">
    <property type="entry name" value="OUTER MEMBRANE TRANSPORTER CDIB"/>
    <property type="match status" value="1"/>
</dbReference>
<evidence type="ECO:0000313" key="2">
    <source>
        <dbReference type="EMBL" id="KAB0563349.1"/>
    </source>
</evidence>
<dbReference type="InterPro" id="IPR051544">
    <property type="entry name" value="TPS_OM_transporter"/>
</dbReference>
<dbReference type="Pfam" id="PF03865">
    <property type="entry name" value="ShlB"/>
    <property type="match status" value="1"/>
</dbReference>
<protein>
    <submittedName>
        <fullName evidence="2">ShlB/FhaC/HecB family hemolysin secretion/activation protein</fullName>
    </submittedName>
</protein>
<proteinExistence type="predicted"/>
<dbReference type="AlphaFoldDB" id="A0A643ES61"/>
<dbReference type="PANTHER" id="PTHR34597">
    <property type="entry name" value="SLR1661 PROTEIN"/>
    <property type="match status" value="1"/>
</dbReference>
<gene>
    <name evidence="2" type="ORF">F7R07_00010</name>
</gene>
<sequence length="209" mass="23848">QQMGLGLDWDSPLGLADQLNLRANRDAVTDRWRHSDSQSLFYTLPWGWWTFTYGYSQSDYRTRNEASGFPFKLDGDSRSHQFRAERVLHRDGVSKTAMSLGLSHQRTNNYVEDTRLEDQSTRITETQLGFNHGRRIGSGFVNLDLGWQQGIGALGAQGRGHPHAGDPHARYDKYSLTLSYLQPFQLWGERFSFDSLATGQRSEDVLFSP</sequence>
<organism evidence="2">
    <name type="scientific">Pseudomonas aeruginosa</name>
    <dbReference type="NCBI Taxonomy" id="287"/>
    <lineage>
        <taxon>Bacteria</taxon>
        <taxon>Pseudomonadati</taxon>
        <taxon>Pseudomonadota</taxon>
        <taxon>Gammaproteobacteria</taxon>
        <taxon>Pseudomonadales</taxon>
        <taxon>Pseudomonadaceae</taxon>
        <taxon>Pseudomonas</taxon>
    </lineage>
</organism>
<comment type="caution">
    <text evidence="2">The sequence shown here is derived from an EMBL/GenBank/DDBJ whole genome shotgun (WGS) entry which is preliminary data.</text>
</comment>
<feature type="non-terminal residue" evidence="2">
    <location>
        <position position="1"/>
    </location>
</feature>
<accession>A0A643ES61</accession>
<feature type="domain" description="Haemolysin activator HlyB C-terminal" evidence="1">
    <location>
        <begin position="1"/>
        <end position="208"/>
    </location>
</feature>
<feature type="non-terminal residue" evidence="2">
    <location>
        <position position="209"/>
    </location>
</feature>
<reference evidence="2" key="1">
    <citation type="submission" date="2019-09" db="EMBL/GenBank/DDBJ databases">
        <title>Draft genome sequences of 48 bacterial type strains from the CCUG.</title>
        <authorList>
            <person name="Tunovic T."/>
            <person name="Pineiro-Iglesias B."/>
            <person name="Unosson C."/>
            <person name="Inganas E."/>
            <person name="Ohlen M."/>
            <person name="Cardew S."/>
            <person name="Jensie-Markopoulos S."/>
            <person name="Salva-Serra F."/>
            <person name="Jaen-Luchoro D."/>
            <person name="Karlsson R."/>
            <person name="Svensson-Stadler L."/>
            <person name="Chun J."/>
            <person name="Moore E."/>
        </authorList>
    </citation>
    <scope>NUCLEOTIDE SEQUENCE</scope>
    <source>
        <strain evidence="2">CCUG 551</strain>
    </source>
</reference>
<dbReference type="InterPro" id="IPR005565">
    <property type="entry name" value="Hemolysn_activator_HlyB_C"/>
</dbReference>
<dbReference type="GO" id="GO:0098046">
    <property type="term" value="C:type V protein secretion system complex"/>
    <property type="evidence" value="ECO:0007669"/>
    <property type="project" value="TreeGrafter"/>
</dbReference>
<dbReference type="Gene3D" id="2.40.160.50">
    <property type="entry name" value="membrane protein fhac: a member of the omp85/tpsb transporter family"/>
    <property type="match status" value="1"/>
</dbReference>
<dbReference type="EMBL" id="VZPH01000002">
    <property type="protein sequence ID" value="KAB0563349.1"/>
    <property type="molecule type" value="Genomic_DNA"/>
</dbReference>
<name>A0A643ES61_PSEAI</name>
<evidence type="ECO:0000259" key="1">
    <source>
        <dbReference type="Pfam" id="PF03865"/>
    </source>
</evidence>
<dbReference type="GO" id="GO:0008320">
    <property type="term" value="F:protein transmembrane transporter activity"/>
    <property type="evidence" value="ECO:0007669"/>
    <property type="project" value="TreeGrafter"/>
</dbReference>